<gene>
    <name evidence="1" type="ORF">GON26_15350</name>
</gene>
<reference evidence="1 2" key="1">
    <citation type="submission" date="2019-12" db="EMBL/GenBank/DDBJ databases">
        <authorList>
            <person name="Kim Y.S."/>
        </authorList>
    </citation>
    <scope>NUCLEOTIDE SEQUENCE [LARGE SCALE GENOMIC DNA]</scope>
    <source>
        <strain evidence="1 2">GA093</strain>
    </source>
</reference>
<protein>
    <recommendedName>
        <fullName evidence="3">Ig-like domain-containing protein</fullName>
    </recommendedName>
</protein>
<accession>A0A6I4NNM2</accession>
<keyword evidence="2" id="KW-1185">Reference proteome</keyword>
<feature type="non-terminal residue" evidence="1">
    <location>
        <position position="1197"/>
    </location>
</feature>
<name>A0A6I4NNM2_9FLAO</name>
<organism evidence="1 2">
    <name type="scientific">Flavobacterium hydrocarbonoxydans</name>
    <dbReference type="NCBI Taxonomy" id="2683249"/>
    <lineage>
        <taxon>Bacteria</taxon>
        <taxon>Pseudomonadati</taxon>
        <taxon>Bacteroidota</taxon>
        <taxon>Flavobacteriia</taxon>
        <taxon>Flavobacteriales</taxon>
        <taxon>Flavobacteriaceae</taxon>
        <taxon>Flavobacterium</taxon>
    </lineage>
</organism>
<dbReference type="RefSeq" id="WP_160375660.1">
    <property type="nucleotide sequence ID" value="NZ_WSTB01000009.1"/>
</dbReference>
<comment type="caution">
    <text evidence="1">The sequence shown here is derived from an EMBL/GenBank/DDBJ whole genome shotgun (WGS) entry which is preliminary data.</text>
</comment>
<evidence type="ECO:0008006" key="3">
    <source>
        <dbReference type="Google" id="ProtNLM"/>
    </source>
</evidence>
<sequence length="1197" mass="124367">MKNSAGINEKKNGGLVINKTFSHKKKAAIASKKAIAATPFKAAFGDLCVRGSGTAYVVKDWDFTVNESVVVATDPIKGKSNFNAVDAAGYPTRTNAGAVITKVQAPVVFPNQNAIFRDFVDPGRELIMYRFFISGVLANCSLNQDVIAIRFETESRSRMQFYIDKNGTFANASDDWKSTEVFNPAGGAKGTYTDVFTVDTRSTDWLAVTAYVVDPEFNSVFRVQYKDNNGNWVYMSNVWLYAQKEGGVFCYDNPPKIAKTPLLNMCPATTVDLADAVTEPLPEGTQLRWFTSPSNTTSPIATPGAVKAGTYYARYYSVSGGCYTPASAAVTVTISNCPPATPVISKTTLTNVCPLVTVNLADAITEDLPAGTQLRWFTSSTSTTTPLSGTTAVGAGSYYARYFNGTTGLYSAASLAVTVTISNCPPGTPVLSKTTLTNVCPLVTVNLANAITETLPAGTQLRWFTSSTSTATPLSGTTAVGAGSYYARYFNGTTGLYSAASLAVTVTISNCPPGTPVLSKTTLTNVCPLITVNLAEAITEALPAGTQLRWFASPTSTATPLSGTTAVGAGIYYARYFNGTTGLYSAASLAVTVTISNCPPRTPLLSKATLTNVCPLVTVNLADAITEALPAGTQLRWFTSSTNTATPLSGTAAVGAGSYYARYFNGTTGLYSAASVAVTVTISNCPPATPVISKTTLTNICPLVTVNLSDAITESLPAGTQLRWFTSSTNTTTPLSGTTAVGAGSYYARYFNGTTGLYSAASVAVTVTISNCPPGTPALSKTTLTNVCPLVTVNLAEAITEALPAGTQLRWFTSSTNTTTPLSGTTAVGTGSYYARYFNGTTGLYSSASVAVTVTISNCPPGTPVISKTTLTNICPLVTVNLADAITETLPVGTQLRWFTSSTSTATPLSGTTAVGAGSYYARYFNGTTGLYSVASAAVTVTISNCPPGTPVLSKTTLTNVCPLVTVNLADAITEALPAGTQLRWFTSSTSTATPLSGTTAVGAGIYYARYFNGTTGLYSAASLAVTVTISNCPPGTPVLSKTTLTNVCPLVTVNLADAITETLPVGTQLRWFTSSTNTATPLSGTTAVGAGSYYARYFNGTTGLYSAASLAVTVTISNCPPGTPVISKTTLTNVCPLVTVNLADAITETLPAGTQLRWFTSSTSTATPLSGTTAVGAGSYYARYFNGTTGLYSAAS</sequence>
<dbReference type="Proteomes" id="UP000471501">
    <property type="component" value="Unassembled WGS sequence"/>
</dbReference>
<evidence type="ECO:0000313" key="1">
    <source>
        <dbReference type="EMBL" id="MWB95743.1"/>
    </source>
</evidence>
<dbReference type="AlphaFoldDB" id="A0A6I4NNM2"/>
<dbReference type="EMBL" id="WSTB01000009">
    <property type="protein sequence ID" value="MWB95743.1"/>
    <property type="molecule type" value="Genomic_DNA"/>
</dbReference>
<evidence type="ECO:0000313" key="2">
    <source>
        <dbReference type="Proteomes" id="UP000471501"/>
    </source>
</evidence>
<proteinExistence type="predicted"/>